<feature type="compositionally biased region" description="Basic and acidic residues" evidence="6">
    <location>
        <begin position="314"/>
        <end position="325"/>
    </location>
</feature>
<evidence type="ECO:0000256" key="1">
    <source>
        <dbReference type="ARBA" id="ARBA00004123"/>
    </source>
</evidence>
<keyword evidence="9" id="KW-1185">Reference proteome</keyword>
<dbReference type="EMBL" id="JASNQZ010000010">
    <property type="protein sequence ID" value="KAL0952513.1"/>
    <property type="molecule type" value="Genomic_DNA"/>
</dbReference>
<protein>
    <recommendedName>
        <fullName evidence="7">Velvet domain-containing protein</fullName>
    </recommendedName>
</protein>
<evidence type="ECO:0000259" key="7">
    <source>
        <dbReference type="PROSITE" id="PS51821"/>
    </source>
</evidence>
<feature type="region of interest" description="Disordered" evidence="6">
    <location>
        <begin position="251"/>
        <end position="481"/>
    </location>
</feature>
<keyword evidence="4" id="KW-0804">Transcription</keyword>
<feature type="compositionally biased region" description="Low complexity" evidence="6">
    <location>
        <begin position="846"/>
        <end position="857"/>
    </location>
</feature>
<dbReference type="PANTHER" id="PTHR33572">
    <property type="entry name" value="SPORE DEVELOPMENT REGULATOR VOSA"/>
    <property type="match status" value="1"/>
</dbReference>
<comment type="subcellular location">
    <subcellularLocation>
        <location evidence="1">Nucleus</location>
    </subcellularLocation>
</comment>
<feature type="compositionally biased region" description="Pro residues" evidence="6">
    <location>
        <begin position="578"/>
        <end position="602"/>
    </location>
</feature>
<evidence type="ECO:0000256" key="3">
    <source>
        <dbReference type="ARBA" id="ARBA00023015"/>
    </source>
</evidence>
<evidence type="ECO:0000256" key="6">
    <source>
        <dbReference type="SAM" id="MobiDB-lite"/>
    </source>
</evidence>
<feature type="compositionally biased region" description="Low complexity" evidence="6">
    <location>
        <begin position="68"/>
        <end position="95"/>
    </location>
</feature>
<dbReference type="InterPro" id="IPR037525">
    <property type="entry name" value="Velvet_dom"/>
</dbReference>
<feature type="compositionally biased region" description="Low complexity" evidence="6">
    <location>
        <begin position="713"/>
        <end position="733"/>
    </location>
</feature>
<feature type="compositionally biased region" description="Low complexity" evidence="6">
    <location>
        <begin position="865"/>
        <end position="874"/>
    </location>
</feature>
<feature type="compositionally biased region" description="Pro residues" evidence="6">
    <location>
        <begin position="786"/>
        <end position="814"/>
    </location>
</feature>
<dbReference type="Gene3D" id="2.60.40.3960">
    <property type="entry name" value="Velvet domain"/>
    <property type="match status" value="1"/>
</dbReference>
<name>A0ABR3JAK8_9AGAR</name>
<feature type="compositionally biased region" description="Low complexity" evidence="6">
    <location>
        <begin position="741"/>
        <end position="763"/>
    </location>
</feature>
<feature type="compositionally biased region" description="Low complexity" evidence="6">
    <location>
        <begin position="631"/>
        <end position="648"/>
    </location>
</feature>
<dbReference type="InterPro" id="IPR021740">
    <property type="entry name" value="Velvet"/>
</dbReference>
<dbReference type="InterPro" id="IPR038491">
    <property type="entry name" value="Velvet_dom_sf"/>
</dbReference>
<comment type="caution">
    <text evidence="8">The sequence shown here is derived from an EMBL/GenBank/DDBJ whole genome shotgun (WGS) entry which is preliminary data.</text>
</comment>
<dbReference type="Proteomes" id="UP001556367">
    <property type="component" value="Unassembled WGS sequence"/>
</dbReference>
<gene>
    <name evidence="8" type="ORF">HGRIS_006776</name>
</gene>
<sequence length="1007" mass="106080">MDVDQGLQAAPMALAAMASSYSHDRDRLEYELTVRQEPKQARMCGVGGKADRRPIDPPPIVQLRVIDPAAPSSSRRRTSSAASAPGSPTPSASGRNLDDTSGDSSYNSQISAGYAQSFLQNPYYFMFASLAKPDDDAELHWLKDGRTRCTTGSVVSSLYHLKDSEHNNEDAGFFVFPDLSVRTEGSYRLKLSLFEVVGNNVRHCKSIFSAPFYVYTAKKFPGMEESTPLSCSLADQGIKIRIRKDIRVRKRPMASLEHPLPPSHSSFDNERRHAESEYEDDERRGSNANDRDARKPDSRSGGNSTSGASAGNYREAKRPRLDTDHQAGSANTSGVPPPPVAGPESGHAGVGIGPGIVVGPSVHSVWPPVASIDPSIGSSTIIPPPPGAQVQNQPPQVVPLRPATGQETTSQSQTPSPPQTAQVVIPPAPSQQVTSSPPSASAEAPPAQSSQAQPAQQNMGAPQGQGQNHSNMGLAVGTPGAGANLGMATPTVGTPGQVYDPRVAYPYDQSHAGYPHPGTPGVGSAPGQYMPPPPYSGHPQYAQPMTPGYPQQHPQPMHGMPPHPHPHAHMQGQHAGMPMPPPPPAVSTPTHNMPPPPPPPHAQHPHHVPPGYQSYPPQAGWGHPPPAYPDPYQQGHMQHQPHPQHQQMHPPPPPPMHPSYMHPGHAPPMAPVRYDYQTGMYAPPPPHPYYYDQSQPQQPQHAAHGHSTPAPPQGQVQPQPQHPQQQQAYQGQPHPQPSPSPTVQSAAPAAAQAPPPQQNQAMAGGTPSTPGYGGDYAASMQRGGTTPPPPQGPPGQPPRPYAQPYYAPHPPPMPYGYGYPQHPPPPVQPGQETWGTPASGWGADYATAATGAPNPAGSVPPGPAMAPGAHGGAPVTPSNGGDRIQLAPLRDGSAHMSHGQGHRQPQHGGSSPVMPLTLPLGSPSPPHGSAAGANVSPGSSGSGGSQRGGYPVIQLRSSSRTGPYAREGERGLMSNERGSGRDRDAGGRDTDRKKNPLSIGSILEPTS</sequence>
<keyword evidence="3" id="KW-0805">Transcription regulation</keyword>
<feature type="compositionally biased region" description="Basic and acidic residues" evidence="6">
    <location>
        <begin position="267"/>
        <end position="298"/>
    </location>
</feature>
<feature type="compositionally biased region" description="Polar residues" evidence="6">
    <location>
        <begin position="458"/>
        <end position="471"/>
    </location>
</feature>
<evidence type="ECO:0000256" key="5">
    <source>
        <dbReference type="ARBA" id="ARBA00023242"/>
    </source>
</evidence>
<feature type="domain" description="Velvet" evidence="7">
    <location>
        <begin position="25"/>
        <end position="243"/>
    </location>
</feature>
<dbReference type="PROSITE" id="PS51821">
    <property type="entry name" value="VELVET"/>
    <property type="match status" value="1"/>
</dbReference>
<accession>A0ABR3JAK8</accession>
<evidence type="ECO:0000256" key="4">
    <source>
        <dbReference type="ARBA" id="ARBA00023163"/>
    </source>
</evidence>
<feature type="region of interest" description="Disordered" evidence="6">
    <location>
        <begin position="546"/>
        <end position="1007"/>
    </location>
</feature>
<feature type="compositionally biased region" description="Low complexity" evidence="6">
    <location>
        <begin position="550"/>
        <end position="560"/>
    </location>
</feature>
<feature type="compositionally biased region" description="Low complexity" evidence="6">
    <location>
        <begin position="388"/>
        <end position="414"/>
    </location>
</feature>
<keyword evidence="5" id="KW-0539">Nucleus</keyword>
<feature type="compositionally biased region" description="Low complexity" evidence="6">
    <location>
        <begin position="689"/>
        <end position="702"/>
    </location>
</feature>
<evidence type="ECO:0000313" key="8">
    <source>
        <dbReference type="EMBL" id="KAL0952513.1"/>
    </source>
</evidence>
<keyword evidence="2" id="KW-0749">Sporulation</keyword>
<evidence type="ECO:0000313" key="9">
    <source>
        <dbReference type="Proteomes" id="UP001556367"/>
    </source>
</evidence>
<organism evidence="8 9">
    <name type="scientific">Hohenbuehelia grisea</name>
    <dbReference type="NCBI Taxonomy" id="104357"/>
    <lineage>
        <taxon>Eukaryota</taxon>
        <taxon>Fungi</taxon>
        <taxon>Dikarya</taxon>
        <taxon>Basidiomycota</taxon>
        <taxon>Agaricomycotina</taxon>
        <taxon>Agaricomycetes</taxon>
        <taxon>Agaricomycetidae</taxon>
        <taxon>Agaricales</taxon>
        <taxon>Pleurotineae</taxon>
        <taxon>Pleurotaceae</taxon>
        <taxon>Hohenbuehelia</taxon>
    </lineage>
</organism>
<feature type="compositionally biased region" description="Low complexity" evidence="6">
    <location>
        <begin position="435"/>
        <end position="457"/>
    </location>
</feature>
<feature type="compositionally biased region" description="Low complexity" evidence="6">
    <location>
        <begin position="357"/>
        <end position="381"/>
    </location>
</feature>
<dbReference type="Pfam" id="PF11754">
    <property type="entry name" value="Velvet"/>
    <property type="match status" value="1"/>
</dbReference>
<dbReference type="PANTHER" id="PTHR33572:SF18">
    <property type="entry name" value="SPORE DEVELOPMENT REGULATOR VOSA"/>
    <property type="match status" value="1"/>
</dbReference>
<feature type="compositionally biased region" description="Low complexity" evidence="6">
    <location>
        <begin position="300"/>
        <end position="312"/>
    </location>
</feature>
<feature type="compositionally biased region" description="Basic and acidic residues" evidence="6">
    <location>
        <begin position="978"/>
        <end position="994"/>
    </location>
</feature>
<feature type="region of interest" description="Disordered" evidence="6">
    <location>
        <begin position="40"/>
        <end position="106"/>
    </location>
</feature>
<reference evidence="9" key="1">
    <citation type="submission" date="2024-06" db="EMBL/GenBank/DDBJ databases">
        <title>Multi-omics analyses provide insights into the biosynthesis of the anticancer antibiotic pleurotin in Hohenbuehelia grisea.</title>
        <authorList>
            <person name="Weaver J.A."/>
            <person name="Alberti F."/>
        </authorList>
    </citation>
    <scope>NUCLEOTIDE SEQUENCE [LARGE SCALE GENOMIC DNA]</scope>
    <source>
        <strain evidence="9">T-177</strain>
    </source>
</reference>
<evidence type="ECO:0000256" key="2">
    <source>
        <dbReference type="ARBA" id="ARBA00022969"/>
    </source>
</evidence>
<proteinExistence type="predicted"/>
<feature type="compositionally biased region" description="Low complexity" evidence="6">
    <location>
        <begin position="255"/>
        <end position="266"/>
    </location>
</feature>
<feature type="compositionally biased region" description="Low complexity" evidence="6">
    <location>
        <begin position="906"/>
        <end position="939"/>
    </location>
</feature>